<proteinExistence type="predicted"/>
<keyword evidence="1" id="KW-0472">Membrane</keyword>
<dbReference type="EMBL" id="SNRW01001485">
    <property type="protein sequence ID" value="KAA6396217.1"/>
    <property type="molecule type" value="Genomic_DNA"/>
</dbReference>
<organism evidence="2 3">
    <name type="scientific">Streblomastix strix</name>
    <dbReference type="NCBI Taxonomy" id="222440"/>
    <lineage>
        <taxon>Eukaryota</taxon>
        <taxon>Metamonada</taxon>
        <taxon>Preaxostyla</taxon>
        <taxon>Oxymonadida</taxon>
        <taxon>Streblomastigidae</taxon>
        <taxon>Streblomastix</taxon>
    </lineage>
</organism>
<gene>
    <name evidence="2" type="ORF">EZS28_008259</name>
</gene>
<dbReference type="Proteomes" id="UP000324800">
    <property type="component" value="Unassembled WGS sequence"/>
</dbReference>
<accession>A0A5J4WMA9</accession>
<comment type="caution">
    <text evidence="2">The sequence shown here is derived from an EMBL/GenBank/DDBJ whole genome shotgun (WGS) entry which is preliminary data.</text>
</comment>
<protein>
    <submittedName>
        <fullName evidence="2">Uncharacterized protein</fullName>
    </submittedName>
</protein>
<keyword evidence="1" id="KW-1133">Transmembrane helix</keyword>
<evidence type="ECO:0000313" key="3">
    <source>
        <dbReference type="Proteomes" id="UP000324800"/>
    </source>
</evidence>
<name>A0A5J4WMA9_9EUKA</name>
<evidence type="ECO:0000256" key="1">
    <source>
        <dbReference type="SAM" id="Phobius"/>
    </source>
</evidence>
<evidence type="ECO:0000313" key="2">
    <source>
        <dbReference type="EMBL" id="KAA6396217.1"/>
    </source>
</evidence>
<reference evidence="2 3" key="1">
    <citation type="submission" date="2019-03" db="EMBL/GenBank/DDBJ databases">
        <title>Single cell metagenomics reveals metabolic interactions within the superorganism composed of flagellate Streblomastix strix and complex community of Bacteroidetes bacteria on its surface.</title>
        <authorList>
            <person name="Treitli S.C."/>
            <person name="Kolisko M."/>
            <person name="Husnik F."/>
            <person name="Keeling P."/>
            <person name="Hampl V."/>
        </authorList>
    </citation>
    <scope>NUCLEOTIDE SEQUENCE [LARGE SCALE GENOMIC DNA]</scope>
    <source>
        <strain evidence="2">ST1C</strain>
    </source>
</reference>
<feature type="transmembrane region" description="Helical" evidence="1">
    <location>
        <begin position="29"/>
        <end position="47"/>
    </location>
</feature>
<keyword evidence="1" id="KW-0812">Transmembrane</keyword>
<sequence>MCFRTLFSFTGGCKLELRWAGYKLGFRRLYIFAVLITWYLYFGLGRLTSDARLLSIRGVLNSGCISVSELRELEESYSTGRIGEVDCNYSRTCNYYYYEDDYGATLGEFTCDQVDEFICGQVEVISILIGQLYYQDCKEDALPYQFKAVLGTIFGLTFGLAFEYAFGPEINLLVDCALFVCLFDYNGDIVYKEEEDYYYYYQDNYACDVEEGDVVYVREIVRFGVGLFLLNNQCKICSDSGDGSGNIFLGVTHLHWLVMNDFDCDDDDDYYYVNHFSDQMIMSNQNLISDPDPLSGYGDGGRFTTELLEGEWDILFDSE</sequence>
<dbReference type="AlphaFoldDB" id="A0A5J4WMA9"/>